<gene>
    <name evidence="1" type="ORF">SCALOS_LOCUS10820</name>
</gene>
<organism evidence="1 2">
    <name type="scientific">Scutellospora calospora</name>
    <dbReference type="NCBI Taxonomy" id="85575"/>
    <lineage>
        <taxon>Eukaryota</taxon>
        <taxon>Fungi</taxon>
        <taxon>Fungi incertae sedis</taxon>
        <taxon>Mucoromycota</taxon>
        <taxon>Glomeromycotina</taxon>
        <taxon>Glomeromycetes</taxon>
        <taxon>Diversisporales</taxon>
        <taxon>Gigasporaceae</taxon>
        <taxon>Scutellospora</taxon>
    </lineage>
</organism>
<comment type="caution">
    <text evidence="1">The sequence shown here is derived from an EMBL/GenBank/DDBJ whole genome shotgun (WGS) entry which is preliminary data.</text>
</comment>
<proteinExistence type="predicted"/>
<evidence type="ECO:0000313" key="2">
    <source>
        <dbReference type="Proteomes" id="UP000789860"/>
    </source>
</evidence>
<evidence type="ECO:0000313" key="1">
    <source>
        <dbReference type="EMBL" id="CAG8709745.1"/>
    </source>
</evidence>
<protein>
    <submittedName>
        <fullName evidence="1">1287_t:CDS:1</fullName>
    </submittedName>
</protein>
<accession>A0ACA9PHA0</accession>
<feature type="non-terminal residue" evidence="1">
    <location>
        <position position="64"/>
    </location>
</feature>
<sequence>LQQVSGSYSNKSTIQVASKTTTFASHTITKQKPIMPTKSDNHLDLDKIETKQIIQKITEAFFHL</sequence>
<keyword evidence="2" id="KW-1185">Reference proteome</keyword>
<dbReference type="EMBL" id="CAJVPM010042679">
    <property type="protein sequence ID" value="CAG8709745.1"/>
    <property type="molecule type" value="Genomic_DNA"/>
</dbReference>
<feature type="non-terminal residue" evidence="1">
    <location>
        <position position="1"/>
    </location>
</feature>
<dbReference type="Proteomes" id="UP000789860">
    <property type="component" value="Unassembled WGS sequence"/>
</dbReference>
<name>A0ACA9PHA0_9GLOM</name>
<reference evidence="1" key="1">
    <citation type="submission" date="2021-06" db="EMBL/GenBank/DDBJ databases">
        <authorList>
            <person name="Kallberg Y."/>
            <person name="Tangrot J."/>
            <person name="Rosling A."/>
        </authorList>
    </citation>
    <scope>NUCLEOTIDE SEQUENCE</scope>
    <source>
        <strain evidence="1">AU212A</strain>
    </source>
</reference>